<keyword evidence="3" id="KW-1185">Reference proteome</keyword>
<dbReference type="NCBIfam" id="NF005886">
    <property type="entry name" value="PRK07849.1-1"/>
    <property type="match status" value="1"/>
</dbReference>
<protein>
    <recommendedName>
        <fullName evidence="4">4-amino-4-deoxychorismate lyase</fullName>
    </recommendedName>
</protein>
<gene>
    <name evidence="2" type="ORF">CAQU_10400</name>
</gene>
<dbReference type="GO" id="GO:0003824">
    <property type="term" value="F:catalytic activity"/>
    <property type="evidence" value="ECO:0007669"/>
    <property type="project" value="InterPro"/>
</dbReference>
<reference evidence="2 3" key="1">
    <citation type="submission" date="2014-08" db="EMBL/GenBank/DDBJ databases">
        <title>Complete genome sequence of Corynebacterium aquilae S-613T(T) (=DSM 44791(T)), isolated from the choana of a healthy golden eagle.</title>
        <authorList>
            <person name="Ruckert C."/>
            <person name="Albersmeier A."/>
            <person name="Winkler A."/>
            <person name="Kalinowski J."/>
        </authorList>
    </citation>
    <scope>NUCLEOTIDE SEQUENCE [LARGE SCALE GENOMIC DNA]</scope>
    <source>
        <strain evidence="2 3">S-613</strain>
    </source>
</reference>
<dbReference type="STRING" id="1431546.CAQU_10400"/>
<evidence type="ECO:0008006" key="4">
    <source>
        <dbReference type="Google" id="ProtNLM"/>
    </source>
</evidence>
<dbReference type="Proteomes" id="UP000185478">
    <property type="component" value="Chromosome"/>
</dbReference>
<dbReference type="SUPFAM" id="SSF56752">
    <property type="entry name" value="D-aminoacid aminotransferase-like PLP-dependent enzymes"/>
    <property type="match status" value="1"/>
</dbReference>
<sequence>MGRHRSGAKKDPVIVIVEPYGGSTRMHSPSLPHVYFDDASVTRGDGVFETLLIRGGRPVNVERHVRRFARSAELLDLPEVVEETWLKATLEAARAFGDDQDGSCSWTLSRGRAATGNATAWIVVRPLPDSVYEQREKGVRVMLAERGYELPGKKNRKKFPWLAVGAKSLNYAAAMSVVRYAHQEGFDDVIYVQGETVLEGATSTVVVTRGNKLRTPLGLDSIMEGTTQALLFEFAQAQGLSVKAKELSVEDLRAADGVWLVSAARTAVKVTRLGQEKLPKNKDAVDVAALLDRAIAAQVGA</sequence>
<dbReference type="InterPro" id="IPR043131">
    <property type="entry name" value="BCAT-like_N"/>
</dbReference>
<dbReference type="Gene3D" id="3.20.10.10">
    <property type="entry name" value="D-amino Acid Aminotransferase, subunit A, domain 2"/>
    <property type="match status" value="1"/>
</dbReference>
<accession>A0A1L7CHR2</accession>
<proteinExistence type="inferred from homology"/>
<dbReference type="GO" id="GO:0005829">
    <property type="term" value="C:cytosol"/>
    <property type="evidence" value="ECO:0007669"/>
    <property type="project" value="TreeGrafter"/>
</dbReference>
<dbReference type="EMBL" id="CP009245">
    <property type="protein sequence ID" value="APT85392.1"/>
    <property type="molecule type" value="Genomic_DNA"/>
</dbReference>
<evidence type="ECO:0000256" key="1">
    <source>
        <dbReference type="ARBA" id="ARBA00009320"/>
    </source>
</evidence>
<name>A0A1L7CHR2_9CORY</name>
<dbReference type="PANTHER" id="PTHR42743:SF11">
    <property type="entry name" value="AMINODEOXYCHORISMATE LYASE"/>
    <property type="match status" value="1"/>
</dbReference>
<dbReference type="InterPro" id="IPR001544">
    <property type="entry name" value="Aminotrans_IV"/>
</dbReference>
<dbReference type="InterPro" id="IPR043132">
    <property type="entry name" value="BCAT-like_C"/>
</dbReference>
<dbReference type="GO" id="GO:0046394">
    <property type="term" value="P:carboxylic acid biosynthetic process"/>
    <property type="evidence" value="ECO:0007669"/>
    <property type="project" value="UniProtKB-ARBA"/>
</dbReference>
<evidence type="ECO:0000313" key="2">
    <source>
        <dbReference type="EMBL" id="APT85392.1"/>
    </source>
</evidence>
<evidence type="ECO:0000313" key="3">
    <source>
        <dbReference type="Proteomes" id="UP000185478"/>
    </source>
</evidence>
<dbReference type="KEGG" id="caqu:CAQU_10400"/>
<dbReference type="AlphaFoldDB" id="A0A1L7CHR2"/>
<dbReference type="Pfam" id="PF01063">
    <property type="entry name" value="Aminotran_4"/>
    <property type="match status" value="1"/>
</dbReference>
<dbReference type="InterPro" id="IPR050571">
    <property type="entry name" value="Class-IV_PLP-Dep_Aminotrnsfr"/>
</dbReference>
<dbReference type="Gene3D" id="3.30.470.10">
    <property type="match status" value="1"/>
</dbReference>
<comment type="similarity">
    <text evidence="1">Belongs to the class-IV pyridoxal-phosphate-dependent aminotransferase family.</text>
</comment>
<dbReference type="InterPro" id="IPR036038">
    <property type="entry name" value="Aminotransferase-like"/>
</dbReference>
<dbReference type="PANTHER" id="PTHR42743">
    <property type="entry name" value="AMINO-ACID AMINOTRANSFERASE"/>
    <property type="match status" value="1"/>
</dbReference>
<organism evidence="2 3">
    <name type="scientific">Corynebacterium aquilae DSM 44791</name>
    <dbReference type="NCBI Taxonomy" id="1431546"/>
    <lineage>
        <taxon>Bacteria</taxon>
        <taxon>Bacillati</taxon>
        <taxon>Actinomycetota</taxon>
        <taxon>Actinomycetes</taxon>
        <taxon>Mycobacteriales</taxon>
        <taxon>Corynebacteriaceae</taxon>
        <taxon>Corynebacterium</taxon>
    </lineage>
</organism>